<dbReference type="Pfam" id="PF24879">
    <property type="entry name" value="DUF7737"/>
    <property type="match status" value="1"/>
</dbReference>
<dbReference type="Proteomes" id="UP000324611">
    <property type="component" value="Unassembled WGS sequence"/>
</dbReference>
<reference evidence="3 4" key="2">
    <citation type="submission" date="2019-09" db="EMBL/GenBank/DDBJ databases">
        <authorList>
            <person name="Jin C."/>
        </authorList>
    </citation>
    <scope>NUCLEOTIDE SEQUENCE [LARGE SCALE GENOMIC DNA]</scope>
    <source>
        <strain evidence="3 4">BN140078</strain>
    </source>
</reference>
<comment type="caution">
    <text evidence="3">The sequence shown here is derived from an EMBL/GenBank/DDBJ whole genome shotgun (WGS) entry which is preliminary data.</text>
</comment>
<evidence type="ECO:0000259" key="1">
    <source>
        <dbReference type="Pfam" id="PF13569"/>
    </source>
</evidence>
<keyword evidence="4" id="KW-1185">Reference proteome</keyword>
<evidence type="ECO:0000313" key="3">
    <source>
        <dbReference type="EMBL" id="KAA2243172.1"/>
    </source>
</evidence>
<feature type="domain" description="DUF7737" evidence="2">
    <location>
        <begin position="561"/>
        <end position="663"/>
    </location>
</feature>
<reference evidence="3 4" key="1">
    <citation type="submission" date="2019-09" db="EMBL/GenBank/DDBJ databases">
        <title>Chitinophaga ginsengihumi sp. nov., isolated from soil of ginseng rhizosphere.</title>
        <authorList>
            <person name="Lee J."/>
        </authorList>
    </citation>
    <scope>NUCLEOTIDE SEQUENCE [LARGE SCALE GENOMIC DNA]</scope>
    <source>
        <strain evidence="3 4">BN140078</strain>
    </source>
</reference>
<proteinExistence type="predicted"/>
<dbReference type="InterPro" id="IPR056639">
    <property type="entry name" value="DUF7737"/>
</dbReference>
<feature type="domain" description="DUF4132" evidence="1">
    <location>
        <begin position="269"/>
        <end position="449"/>
    </location>
</feature>
<protein>
    <submittedName>
        <fullName evidence="3">DUF4132 domain-containing protein</fullName>
    </submittedName>
</protein>
<organism evidence="3 4">
    <name type="scientific">Chitinophaga agrisoli</name>
    <dbReference type="NCBI Taxonomy" id="2607653"/>
    <lineage>
        <taxon>Bacteria</taxon>
        <taxon>Pseudomonadati</taxon>
        <taxon>Bacteroidota</taxon>
        <taxon>Chitinophagia</taxon>
        <taxon>Chitinophagales</taxon>
        <taxon>Chitinophagaceae</taxon>
        <taxon>Chitinophaga</taxon>
    </lineage>
</organism>
<dbReference type="Pfam" id="PF13569">
    <property type="entry name" value="DUF4132"/>
    <property type="match status" value="1"/>
</dbReference>
<gene>
    <name evidence="3" type="ORF">F0L74_11700</name>
</gene>
<accession>A0A5B2VXX4</accession>
<dbReference type="InterPro" id="IPR025406">
    <property type="entry name" value="DUF4132"/>
</dbReference>
<name>A0A5B2VXX4_9BACT</name>
<sequence length="666" mass="76121">MRSLKGLTVPPGSEWEELFTLFLALDNHNIMPDNEWYQAALEKISAIGKEVYIDHVVKWASNKMDDHEAYKGRMDEYWNKRFAEKHTGTMGSSLETALQQQATTPDWVNQVFKLDYTYDHNVNPLYTNSGYYFYYTLSGRLLRGILHTAALFPDTELMTMVDAFSRSHLHECMDVIHIYTRTLPADITLARILRIQGKIKDKPLLKKIEAVITKLGKSMNMSSDQMKEAMVPDFGLDPQHRILLSTGGYSVGLDLLQHKPADIVWWENGQKLAKPPTSAKKEADAVLKKLKADGKVLSEQLNIHRNRIENVYRQPQSWVFTAWLPLYITHPLIGALGKRLIWQFSKQEMQYAAIWTAQGFRTASGEILNWMDEETTVELWHPILADAAHVLQWRTYFTNNEIQQPFKQAFREVYLITDAEETTGTYSNRFASHILYKDQFAALCKVRGWTPSDMEYTGPNIKLPAWEMQANFSTRGIYLGAESKVRGSAHVTTDTVMFLRKKKIISLSEVPPIVFSEVMRDIDLYVGVTSIGNDPTWHDRSEEEGGRYWRNYAFGDLSVTAKIREEALRNLVPRLPIADKCRFEGKFLVVDGSFTTYKIHMGSGNILMAPNDSYLCIVPDGKGFANKVFLPFEGDSTLSIIVSKAILLANDKKITDSTILRQIKRN</sequence>
<evidence type="ECO:0000313" key="4">
    <source>
        <dbReference type="Proteomes" id="UP000324611"/>
    </source>
</evidence>
<evidence type="ECO:0000259" key="2">
    <source>
        <dbReference type="Pfam" id="PF24879"/>
    </source>
</evidence>
<dbReference type="RefSeq" id="WP_149838047.1">
    <property type="nucleotide sequence ID" value="NZ_VUOC01000002.1"/>
</dbReference>
<dbReference type="EMBL" id="VUOC01000002">
    <property type="protein sequence ID" value="KAA2243172.1"/>
    <property type="molecule type" value="Genomic_DNA"/>
</dbReference>
<dbReference type="AlphaFoldDB" id="A0A5B2VXX4"/>